<dbReference type="SMART" id="SM00667">
    <property type="entry name" value="LisH"/>
    <property type="match status" value="1"/>
</dbReference>
<keyword evidence="3" id="KW-1185">Reference proteome</keyword>
<reference evidence="2 3" key="1">
    <citation type="submission" date="2024-05" db="EMBL/GenBank/DDBJ databases">
        <title>Haplotype-resolved chromosome-level genome assembly of Huyou (Citrus changshanensis).</title>
        <authorList>
            <person name="Miao C."/>
            <person name="Chen W."/>
            <person name="Wu Y."/>
            <person name="Wang L."/>
            <person name="Zhao S."/>
            <person name="Grierson D."/>
            <person name="Xu C."/>
            <person name="Chen K."/>
        </authorList>
    </citation>
    <scope>NUCLEOTIDE SEQUENCE [LARGE SCALE GENOMIC DNA]</scope>
    <source>
        <strain evidence="2">01-14</strain>
        <tissue evidence="2">Leaf</tissue>
    </source>
</reference>
<protein>
    <recommendedName>
        <fullName evidence="4">LisH domain-containing protein</fullName>
    </recommendedName>
</protein>
<dbReference type="EMBL" id="JBCGBO010000002">
    <property type="protein sequence ID" value="KAK9223832.1"/>
    <property type="molecule type" value="Genomic_DNA"/>
</dbReference>
<evidence type="ECO:0000313" key="2">
    <source>
        <dbReference type="EMBL" id="KAK9223832.1"/>
    </source>
</evidence>
<organism evidence="2 3">
    <name type="scientific">Citrus x changshan-huyou</name>
    <dbReference type="NCBI Taxonomy" id="2935761"/>
    <lineage>
        <taxon>Eukaryota</taxon>
        <taxon>Viridiplantae</taxon>
        <taxon>Streptophyta</taxon>
        <taxon>Embryophyta</taxon>
        <taxon>Tracheophyta</taxon>
        <taxon>Spermatophyta</taxon>
        <taxon>Magnoliopsida</taxon>
        <taxon>eudicotyledons</taxon>
        <taxon>Gunneridae</taxon>
        <taxon>Pentapetalae</taxon>
        <taxon>rosids</taxon>
        <taxon>malvids</taxon>
        <taxon>Sapindales</taxon>
        <taxon>Rutaceae</taxon>
        <taxon>Aurantioideae</taxon>
        <taxon>Citrus</taxon>
    </lineage>
</organism>
<name>A0AAP0N1B3_9ROSI</name>
<sequence>MASNSGFDAQRMLELYLHDYFVKHNMHETAETFRKEVNVEASHSVAIDVPDGFLHEWWCIFYDFAAQLKHRESNTETSSEVTYMTENQPLHPMVPQLALDQQRPRQFPRSADFDSMIGEPSLLAAKFQEEEQFRRSIHLQQQIHSQSQLVRDNLRGFDFGRTTLMDPALYGAQSPVPAAPGLHGAGLNGDVNPMPSNIWPLDAPKNQRQFQTSTMNHQQQILAPTQSLTLGNLTPSFPGSSAGFARHKLMVPKMDLRGKNAQMAVQMRQTAQHQLHGKQPQHQQLEEKGRRRNKSSLSRAKDKSKDDRKAEGSKPVNENIESVSSHDTTVDSSTAASNKNKPRGSSFSKFNFNVDIASLYAVFLSGGN</sequence>
<dbReference type="PANTHER" id="PTHR44376">
    <property type="entry name" value="TRANSCRIPTIONAL REGULATOR OF FILAMENTOUS GROWTH FLO8"/>
    <property type="match status" value="1"/>
</dbReference>
<dbReference type="Proteomes" id="UP001428341">
    <property type="component" value="Unassembled WGS sequence"/>
</dbReference>
<gene>
    <name evidence="2" type="ORF">WN944_012281</name>
</gene>
<comment type="caution">
    <text evidence="2">The sequence shown here is derived from an EMBL/GenBank/DDBJ whole genome shotgun (WGS) entry which is preliminary data.</text>
</comment>
<dbReference type="PANTHER" id="PTHR44376:SF8">
    <property type="entry name" value="TRANSCRIPTIONAL COREPRESSOR LEUNIG-LIKE"/>
    <property type="match status" value="1"/>
</dbReference>
<dbReference type="PROSITE" id="PS50896">
    <property type="entry name" value="LISH"/>
    <property type="match status" value="1"/>
</dbReference>
<feature type="compositionally biased region" description="Basic and acidic residues" evidence="1">
    <location>
        <begin position="299"/>
        <end position="312"/>
    </location>
</feature>
<feature type="region of interest" description="Disordered" evidence="1">
    <location>
        <begin position="263"/>
        <end position="348"/>
    </location>
</feature>
<proteinExistence type="predicted"/>
<evidence type="ECO:0000313" key="3">
    <source>
        <dbReference type="Proteomes" id="UP001428341"/>
    </source>
</evidence>
<dbReference type="InterPro" id="IPR006594">
    <property type="entry name" value="LisH"/>
</dbReference>
<evidence type="ECO:0008006" key="4">
    <source>
        <dbReference type="Google" id="ProtNLM"/>
    </source>
</evidence>
<evidence type="ECO:0000256" key="1">
    <source>
        <dbReference type="SAM" id="MobiDB-lite"/>
    </source>
</evidence>
<dbReference type="InterPro" id="IPR044716">
    <property type="entry name" value="LEUNIG-like"/>
</dbReference>
<feature type="compositionally biased region" description="Low complexity" evidence="1">
    <location>
        <begin position="322"/>
        <end position="337"/>
    </location>
</feature>
<accession>A0AAP0N1B3</accession>
<dbReference type="Pfam" id="PF08513">
    <property type="entry name" value="LisH"/>
    <property type="match status" value="1"/>
</dbReference>
<dbReference type="GO" id="GO:0003714">
    <property type="term" value="F:transcription corepressor activity"/>
    <property type="evidence" value="ECO:0007669"/>
    <property type="project" value="InterPro"/>
</dbReference>
<dbReference type="AlphaFoldDB" id="A0AAP0N1B3"/>